<dbReference type="HOGENOM" id="CLU_2988300_0_0_4"/>
<name>Q7NUK2_CHRVO</name>
<reference evidence="1 2" key="1">
    <citation type="journal article" date="2003" name="Proc. Natl. Acad. Sci. U.S.A.">
        <title>The complete genome sequence of Chromobacterium violaceum reveals remarkable and exploitable bacterial adaptability.</title>
        <authorList>
            <person name="Vasconcelos A.T.R."/>
            <person name="de Almeida D.F."/>
            <person name="Almeida F.C."/>
            <person name="de Almeida L.G.P."/>
            <person name="de Almeida R."/>
            <person name="Goncalves J.A.A."/>
            <person name="Andrade E.M."/>
            <person name="Antonio R.V."/>
            <person name="Araripe J."/>
            <person name="de Araujo M.F.F."/>
            <person name="Filho S.A."/>
            <person name="Azevedo V."/>
            <person name="Batista A.J."/>
            <person name="Bataus L.A.M."/>
            <person name="Batista J.S."/>
            <person name="Belo A."/>
            <person name="vander Berg C."/>
            <person name="Blamey J."/>
            <person name="Bogo M."/>
            <person name="Bonato S."/>
            <person name="Bordignon J."/>
            <person name="Brito C.A."/>
            <person name="Brocchi M."/>
            <person name="Burity H.A."/>
            <person name="Camargo A.A."/>
            <person name="Cardoso D.D.P."/>
            <person name="Carneiro N.P."/>
            <person name="Carraro D.M."/>
            <person name="Carvalho C.M.B."/>
            <person name="Cascardo J.C.M."/>
            <person name="Cavada B.S."/>
            <person name="Chueire L.M.O."/>
            <person name="Pasa T.B.C."/>
            <person name="Duran N."/>
            <person name="Fagundes N."/>
            <person name="Falcao C.L."/>
            <person name="Fantinatti F."/>
            <person name="Farias I.P."/>
            <person name="Felipe M.S.S."/>
            <person name="Ferrari L.P."/>
            <person name="Ferro J.A."/>
            <person name="Ferro M.I.T."/>
            <person name="Franco G.R."/>
            <person name="Freitas N.S.A."/>
            <person name="Furlan L.R."/>
            <person name="Gazzinelli R.T."/>
            <person name="Gomes E.A."/>
            <person name="Goncalves P.R."/>
            <person name="Grangeiro T.B."/>
            <person name="Grattapaglia D."/>
            <person name="Grisard E.C."/>
            <person name="Guimaraes C.T."/>
            <person name="Hanna E.S."/>
            <person name="Hungria M."/>
            <person name="Jardim S.N."/>
            <person name="Laurino J."/>
            <person name="Leoi L.C.T."/>
            <person name="Fassarella L."/>
            <person name="Lima A."/>
            <person name="Loureiro M.F."/>
            <person name="Lyra M.C.P."/>
            <person name="Macedo M."/>
            <person name="Madeira H.M.F."/>
            <person name="Manfio G.P."/>
            <person name="Maranhao A.Q."/>
            <person name="Martins W.S."/>
            <person name="di Mauro S.M.Z."/>
            <person name="de Medeiros S.R.B."/>
            <person name="Meissner R.D.V."/>
            <person name="Menck C.F.M."/>
            <person name="Moreira M.A.M."/>
            <person name="Nascimento F.F."/>
            <person name="Nicolas M.F."/>
            <person name="Oliveira J.G."/>
            <person name="Oliveira S.C."/>
            <person name="Paixao R.F.C."/>
            <person name="Parente J.A."/>
            <person name="Pedrosa F.O."/>
            <person name="Pena S.J.D."/>
            <person name="Perreira J.O."/>
            <person name="Perreira M."/>
            <person name="Pinto L.S.R.C."/>
            <person name="Pinto L.S."/>
            <person name="Porto J.I.R."/>
            <person name="Potrich D.P."/>
            <person name="Neto C.E.R."/>
            <person name="Reis A.M.M."/>
            <person name="Rigo L.U."/>
            <person name="Rondinelli E."/>
            <person name="dos Santos E.B.P."/>
            <person name="Santos F.R."/>
            <person name="Schneider M.P.C."/>
            <person name="Seuanez H.N."/>
            <person name="Silva A.M.R."/>
            <person name="da Silva A.L.C."/>
            <person name="Silva D.W."/>
            <person name="Silva R."/>
            <person name="Simoes I.C."/>
            <person name="Simon D."/>
            <person name="Soares C.M.A."/>
            <person name="Soares R.B.A."/>
            <person name="Souza E.M."/>
            <person name="Souza K.R.L."/>
            <person name="Souza R.C."/>
            <person name="Steffens M.B.R."/>
            <person name="Steindel M."/>
            <person name="Teixeira S.R."/>
            <person name="Urmenyi T."/>
            <person name="Vettore A."/>
            <person name="Wassem R."/>
            <person name="Zaha A."/>
            <person name="Simpson A.J.G."/>
        </authorList>
    </citation>
    <scope>NUCLEOTIDE SEQUENCE [LARGE SCALE GENOMIC DNA]</scope>
    <source>
        <strain evidence="2">ATCC 12472 / DSM 30191 / JCM 1249 / NBRC 12614 / NCIMB 9131 / NCTC 9757</strain>
    </source>
</reference>
<proteinExistence type="predicted"/>
<dbReference type="KEGG" id="cvi:CV_2695"/>
<keyword evidence="2" id="KW-1185">Reference proteome</keyword>
<evidence type="ECO:0000313" key="1">
    <source>
        <dbReference type="EMBL" id="AAQ60365.1"/>
    </source>
</evidence>
<gene>
    <name evidence="1" type="ordered locus">CV_2695</name>
</gene>
<dbReference type="EMBL" id="AE016825">
    <property type="protein sequence ID" value="AAQ60365.1"/>
    <property type="molecule type" value="Genomic_DNA"/>
</dbReference>
<evidence type="ECO:0000313" key="2">
    <source>
        <dbReference type="Proteomes" id="UP000001424"/>
    </source>
</evidence>
<protein>
    <submittedName>
        <fullName evidence="1">Uncharacterized protein</fullName>
    </submittedName>
</protein>
<dbReference type="STRING" id="243365.CV_2695"/>
<dbReference type="Proteomes" id="UP000001424">
    <property type="component" value="Chromosome"/>
</dbReference>
<organism evidence="1 2">
    <name type="scientific">Chromobacterium violaceum (strain ATCC 12472 / DSM 30191 / JCM 1249 / CCUG 213 / NBRC 12614 / NCIMB 9131 / NCTC 9757 / MK)</name>
    <dbReference type="NCBI Taxonomy" id="243365"/>
    <lineage>
        <taxon>Bacteria</taxon>
        <taxon>Pseudomonadati</taxon>
        <taxon>Pseudomonadota</taxon>
        <taxon>Betaproteobacteria</taxon>
        <taxon>Neisseriales</taxon>
        <taxon>Chromobacteriaceae</taxon>
        <taxon>Chromobacterium</taxon>
    </lineage>
</organism>
<accession>Q7NUK2</accession>
<sequence length="57" mass="6422">MVDVFGMAGHWNNMLNVRDVLAAKLCDRPCASGMLSLHRAWCRMIALRTTKTCPAMR</sequence>
<dbReference type="AlphaFoldDB" id="Q7NUK2"/>